<dbReference type="InterPro" id="IPR002509">
    <property type="entry name" value="NODB_dom"/>
</dbReference>
<evidence type="ECO:0000259" key="6">
    <source>
        <dbReference type="PROSITE" id="PS51677"/>
    </source>
</evidence>
<dbReference type="Pfam" id="PF01522">
    <property type="entry name" value="Polysacc_deac_1"/>
    <property type="match status" value="1"/>
</dbReference>
<comment type="similarity">
    <text evidence="2">Belongs to the polysaccharide deacetylase family.</text>
</comment>
<evidence type="ECO:0000313" key="7">
    <source>
        <dbReference type="EMBL" id="MBL0370814.1"/>
    </source>
</evidence>
<dbReference type="GO" id="GO:0016810">
    <property type="term" value="F:hydrolase activity, acting on carbon-nitrogen (but not peptide) bonds"/>
    <property type="evidence" value="ECO:0007669"/>
    <property type="project" value="InterPro"/>
</dbReference>
<gene>
    <name evidence="7" type="ORF">JJB09_02120</name>
</gene>
<comment type="caution">
    <text evidence="7">The sequence shown here is derived from an EMBL/GenBank/DDBJ whole genome shotgun (WGS) entry which is preliminary data.</text>
</comment>
<dbReference type="Gene3D" id="3.20.20.370">
    <property type="entry name" value="Glycoside hydrolase/deacetylase"/>
    <property type="match status" value="1"/>
</dbReference>
<evidence type="ECO:0000313" key="8">
    <source>
        <dbReference type="Proteomes" id="UP000633219"/>
    </source>
</evidence>
<evidence type="ECO:0000256" key="3">
    <source>
        <dbReference type="ARBA" id="ARBA00020071"/>
    </source>
</evidence>
<comment type="function">
    <text evidence="1">Is involved in generating a small heat-stable compound (Nod), an acylated oligomer of N-acetylglucosamine, that stimulates mitosis in various plant protoplasts.</text>
</comment>
<dbReference type="GO" id="GO:0005975">
    <property type="term" value="P:carbohydrate metabolic process"/>
    <property type="evidence" value="ECO:0007669"/>
    <property type="project" value="InterPro"/>
</dbReference>
<protein>
    <recommendedName>
        <fullName evidence="3">Chitooligosaccharide deacetylase</fullName>
    </recommendedName>
    <alternativeName>
        <fullName evidence="5">Nodulation protein B</fullName>
    </alternativeName>
</protein>
<keyword evidence="4" id="KW-0732">Signal</keyword>
<evidence type="ECO:0000256" key="5">
    <source>
        <dbReference type="ARBA" id="ARBA00032976"/>
    </source>
</evidence>
<dbReference type="PANTHER" id="PTHR34216:SF7">
    <property type="entry name" value="POLY-BETA-1,6-N-ACETYL-D-GLUCOSAMINE N-DEACETYLASE"/>
    <property type="match status" value="1"/>
</dbReference>
<dbReference type="EMBL" id="JAEQNC010000001">
    <property type="protein sequence ID" value="MBL0370814.1"/>
    <property type="molecule type" value="Genomic_DNA"/>
</dbReference>
<dbReference type="PANTHER" id="PTHR34216">
    <property type="match status" value="1"/>
</dbReference>
<evidence type="ECO:0000256" key="1">
    <source>
        <dbReference type="ARBA" id="ARBA00003236"/>
    </source>
</evidence>
<organism evidence="7 8">
    <name type="scientific">Rhizobium setariae</name>
    <dbReference type="NCBI Taxonomy" id="2801340"/>
    <lineage>
        <taxon>Bacteria</taxon>
        <taxon>Pseudomonadati</taxon>
        <taxon>Pseudomonadota</taxon>
        <taxon>Alphaproteobacteria</taxon>
        <taxon>Hyphomicrobiales</taxon>
        <taxon>Rhizobiaceae</taxon>
        <taxon>Rhizobium/Agrobacterium group</taxon>
        <taxon>Rhizobium</taxon>
    </lineage>
</organism>
<evidence type="ECO:0000256" key="2">
    <source>
        <dbReference type="ARBA" id="ARBA00010973"/>
    </source>
</evidence>
<dbReference type="AlphaFoldDB" id="A0A936YID0"/>
<proteinExistence type="inferred from homology"/>
<dbReference type="RefSeq" id="WP_201652326.1">
    <property type="nucleotide sequence ID" value="NZ_JAEQNC010000001.1"/>
</dbReference>
<dbReference type="InterPro" id="IPR051398">
    <property type="entry name" value="Polysacch_Deacetylase"/>
</dbReference>
<feature type="domain" description="NodB homology" evidence="6">
    <location>
        <begin position="101"/>
        <end position="350"/>
    </location>
</feature>
<reference evidence="7" key="1">
    <citation type="submission" date="2021-01" db="EMBL/GenBank/DDBJ databases">
        <title>Rhizobium sp. strain KVB221 16S ribosomal RNA gene Genome sequencing and assembly.</title>
        <authorList>
            <person name="Kang M."/>
        </authorList>
    </citation>
    <scope>NUCLEOTIDE SEQUENCE</scope>
    <source>
        <strain evidence="7">KVB221</strain>
    </source>
</reference>
<sequence length="350" mass="38153">MLSQLKSLARPAVKRAIISTGLEATSALSALGFGKGARGRGAIFTLHHVRPRSDDAFQPNDILEITPEFLETTILTLKAEGYEFARLDDIPARLAEPAGPPFACFTLDDGFRNNAEYAAPVFTRHNVPFHIFIAKGFAEATHSMWWETLDALLKRHENLEYDFGSGNEKIAAHGPAQKLAAFNRLAGFINRSEETIAVAKIDTVARSMGVDPLAITRELTMRGDELQALATNPLVSYGAHTISHRGLSRLTPEETRREIEQSADYLETLTGRRPASFAYPYGDARSVSTGVRSILRALGVGLSFTTTPGVLVSSILADPTAIPRISLNGQYQKARYVRALASGLPFKIMG</sequence>
<dbReference type="Proteomes" id="UP000633219">
    <property type="component" value="Unassembled WGS sequence"/>
</dbReference>
<dbReference type="SUPFAM" id="SSF88713">
    <property type="entry name" value="Glycoside hydrolase/deacetylase"/>
    <property type="match status" value="1"/>
</dbReference>
<dbReference type="PROSITE" id="PS51677">
    <property type="entry name" value="NODB"/>
    <property type="match status" value="1"/>
</dbReference>
<name>A0A936YID0_9HYPH</name>
<dbReference type="InterPro" id="IPR011330">
    <property type="entry name" value="Glyco_hydro/deAcase_b/a-brl"/>
</dbReference>
<keyword evidence="8" id="KW-1185">Reference proteome</keyword>
<evidence type="ECO:0000256" key="4">
    <source>
        <dbReference type="ARBA" id="ARBA00022729"/>
    </source>
</evidence>
<accession>A0A936YID0</accession>